<name>A0A9X6RNV8_HYPEX</name>
<evidence type="ECO:0000313" key="2">
    <source>
        <dbReference type="Proteomes" id="UP000192578"/>
    </source>
</evidence>
<protein>
    <submittedName>
        <fullName evidence="1">Uncharacterized protein</fullName>
    </submittedName>
</protein>
<accession>A0A9X6RNV8</accession>
<keyword evidence="2" id="KW-1185">Reference proteome</keyword>
<gene>
    <name evidence="1" type="ORF">BV898_18473</name>
</gene>
<evidence type="ECO:0000313" key="1">
    <source>
        <dbReference type="EMBL" id="OWA54051.1"/>
    </source>
</evidence>
<sequence length="119" mass="13676">MSSLSTIKWFILCSEESPTATPPRGQNAPGNKPYKLEVTMYQIINWDCRSRRSCLPKHRLKSSLIPSMANRWRMIIGTFLAVQRLPERERSFLLLRTVPAGRWLILAAVVVRRPTAARL</sequence>
<dbReference type="AlphaFoldDB" id="A0A9X6RNV8"/>
<reference evidence="2" key="1">
    <citation type="submission" date="2017-01" db="EMBL/GenBank/DDBJ databases">
        <title>Comparative genomics of anhydrobiosis in the tardigrade Hypsibius dujardini.</title>
        <authorList>
            <person name="Yoshida Y."/>
            <person name="Koutsovoulos G."/>
            <person name="Laetsch D."/>
            <person name="Stevens L."/>
            <person name="Kumar S."/>
            <person name="Horikawa D."/>
            <person name="Ishino K."/>
            <person name="Komine S."/>
            <person name="Tomita M."/>
            <person name="Blaxter M."/>
            <person name="Arakawa K."/>
        </authorList>
    </citation>
    <scope>NUCLEOTIDE SEQUENCE [LARGE SCALE GENOMIC DNA]</scope>
    <source>
        <strain evidence="2">Z151</strain>
    </source>
</reference>
<proteinExistence type="predicted"/>
<organism evidence="1 2">
    <name type="scientific">Hypsibius exemplaris</name>
    <name type="common">Freshwater tardigrade</name>
    <dbReference type="NCBI Taxonomy" id="2072580"/>
    <lineage>
        <taxon>Eukaryota</taxon>
        <taxon>Metazoa</taxon>
        <taxon>Ecdysozoa</taxon>
        <taxon>Tardigrada</taxon>
        <taxon>Eutardigrada</taxon>
        <taxon>Parachela</taxon>
        <taxon>Hypsibioidea</taxon>
        <taxon>Hypsibiidae</taxon>
        <taxon>Hypsibius</taxon>
    </lineage>
</organism>
<dbReference type="Proteomes" id="UP000192578">
    <property type="component" value="Unassembled WGS sequence"/>
</dbReference>
<comment type="caution">
    <text evidence="1">The sequence shown here is derived from an EMBL/GenBank/DDBJ whole genome shotgun (WGS) entry which is preliminary data.</text>
</comment>
<dbReference type="EMBL" id="MTYJ01000367">
    <property type="protein sequence ID" value="OWA54051.1"/>
    <property type="molecule type" value="Genomic_DNA"/>
</dbReference>